<dbReference type="OrthoDB" id="9809920at2"/>
<comment type="catalytic activity">
    <reaction evidence="7">
        <text>3-phosphoshikimate + phosphoenolpyruvate = 5-O-(1-carboxyvinyl)-3-phosphoshikimate + phosphate</text>
        <dbReference type="Rhea" id="RHEA:21256"/>
        <dbReference type="ChEBI" id="CHEBI:43474"/>
        <dbReference type="ChEBI" id="CHEBI:57701"/>
        <dbReference type="ChEBI" id="CHEBI:58702"/>
        <dbReference type="ChEBI" id="CHEBI:145989"/>
        <dbReference type="EC" id="2.5.1.19"/>
    </reaction>
    <physiologicalReaction direction="left-to-right" evidence="7">
        <dbReference type="Rhea" id="RHEA:21257"/>
    </physiologicalReaction>
</comment>
<evidence type="ECO:0000313" key="11">
    <source>
        <dbReference type="EMBL" id="TWP35266.1"/>
    </source>
</evidence>
<evidence type="ECO:0000256" key="1">
    <source>
        <dbReference type="ARBA" id="ARBA00004811"/>
    </source>
</evidence>
<dbReference type="PIRSF" id="PIRSF000505">
    <property type="entry name" value="EPSPS"/>
    <property type="match status" value="1"/>
</dbReference>
<feature type="binding site" evidence="8">
    <location>
        <position position="397"/>
    </location>
    <ligand>
        <name>phosphoenolpyruvate</name>
        <dbReference type="ChEBI" id="CHEBI:58702"/>
    </ligand>
</feature>
<reference evidence="11 12" key="2">
    <citation type="submission" date="2019-08" db="EMBL/GenBank/DDBJ databases">
        <title>Jejuicoccus antrihumi gen. nov., sp. nov., a new member of the family Dermacoccaceae isolated from a cave.</title>
        <authorList>
            <person name="Schumann P."/>
            <person name="Kim I.S."/>
        </authorList>
    </citation>
    <scope>NUCLEOTIDE SEQUENCE [LARGE SCALE GENOMIC DNA]</scope>
    <source>
        <strain evidence="11 12">C5-26</strain>
    </source>
</reference>
<evidence type="ECO:0000256" key="6">
    <source>
        <dbReference type="ARBA" id="ARBA00023141"/>
    </source>
</evidence>
<keyword evidence="6 8" id="KW-0057">Aromatic amino acid biosynthesis</keyword>
<feature type="binding site" evidence="8">
    <location>
        <position position="422"/>
    </location>
    <ligand>
        <name>phosphoenolpyruvate</name>
        <dbReference type="ChEBI" id="CHEBI:58702"/>
    </ligand>
</feature>
<sequence length="440" mass="46134">MESSPAADPATRSRTDWPAPVASGPVDTTVTVPGSKSLTNRYLVLAALACEPSRLRLPLRSRDTTLMAAALRALGTEIEDETDESGNPESWLIAPRPLHGPAHIDCGLAGTVMRFIPPVAALADGTVALGGDTAMQRRPIAPVTQALRSLGADVQGDSLPFTVSGHGALPGGTVRLDASASSQFVSGLLLAGARFDDGLTVIHEGKPVPSQPHIAMTVEVLRDAGVVVDDGEANRWHVEPSEISALEVDVEPDLSNAAPFLAAALVTGGSVHIPGWPHATTQAGDGIRDILDMMGASVRLDREGLTVTSDGTIGGIDADLHDVGELTPVVAALAALADSPSYLRGIAHLRHHETDRLAALTQEINRLGGDAQELDDGLAIRPKPLTGGFFHTYGDHRMVMAAAVLGLRVRGVVIEDIATVGKTLPTFTQLWTQMLRHDGR</sequence>
<feature type="region of interest" description="Disordered" evidence="9">
    <location>
        <begin position="1"/>
        <end position="27"/>
    </location>
</feature>
<accession>A0A563DYG6</accession>
<feature type="domain" description="Enolpyruvate transferase" evidence="10">
    <location>
        <begin position="24"/>
        <end position="429"/>
    </location>
</feature>
<comment type="pathway">
    <text evidence="1 8">Metabolic intermediate biosynthesis; chorismate biosynthesis; chorismate from D-erythrose 4-phosphate and phosphoenolpyruvate: step 6/7.</text>
</comment>
<dbReference type="GO" id="GO:0009073">
    <property type="term" value="P:aromatic amino acid family biosynthetic process"/>
    <property type="evidence" value="ECO:0007669"/>
    <property type="project" value="UniProtKB-KW"/>
</dbReference>
<dbReference type="PROSITE" id="PS00104">
    <property type="entry name" value="EPSP_SYNTHASE_1"/>
    <property type="match status" value="1"/>
</dbReference>
<feature type="binding site" evidence="8">
    <location>
        <position position="356"/>
    </location>
    <ligand>
        <name>phosphoenolpyruvate</name>
        <dbReference type="ChEBI" id="CHEBI:58702"/>
    </ligand>
</feature>
<comment type="function">
    <text evidence="8">Catalyzes the transfer of the enolpyruvyl moiety of phosphoenolpyruvate (PEP) to the 5-hydroxyl of shikimate-3-phosphate (S3P) to produce enolpyruvyl shikimate-3-phosphate and inorganic phosphate.</text>
</comment>
<feature type="binding site" evidence="8">
    <location>
        <position position="36"/>
    </location>
    <ligand>
        <name>phosphoenolpyruvate</name>
        <dbReference type="ChEBI" id="CHEBI:58702"/>
    </ligand>
</feature>
<comment type="subunit">
    <text evidence="8">Monomer.</text>
</comment>
<feature type="binding site" evidence="8">
    <location>
        <position position="183"/>
    </location>
    <ligand>
        <name>phosphoenolpyruvate</name>
        <dbReference type="ChEBI" id="CHEBI:58702"/>
    </ligand>
</feature>
<dbReference type="FunFam" id="3.65.10.10:FF:000011">
    <property type="entry name" value="3-phosphoshikimate 1-carboxyvinyltransferase"/>
    <property type="match status" value="1"/>
</dbReference>
<name>A0A563DYG6_9MICO</name>
<evidence type="ECO:0000313" key="12">
    <source>
        <dbReference type="Proteomes" id="UP000320244"/>
    </source>
</evidence>
<feature type="binding site" evidence="8">
    <location>
        <position position="181"/>
    </location>
    <ligand>
        <name>3-phosphoshikimate</name>
        <dbReference type="ChEBI" id="CHEBI:145989"/>
    </ligand>
</feature>
<feature type="binding site" evidence="8">
    <location>
        <position position="41"/>
    </location>
    <ligand>
        <name>3-phosphoshikimate</name>
        <dbReference type="ChEBI" id="CHEBI:145989"/>
    </ligand>
</feature>
<dbReference type="GO" id="GO:0003866">
    <property type="term" value="F:3-phosphoshikimate 1-carboxyvinyltransferase activity"/>
    <property type="evidence" value="ECO:0007669"/>
    <property type="project" value="UniProtKB-UniRule"/>
</dbReference>
<feature type="binding site" evidence="8">
    <location>
        <position position="352"/>
    </location>
    <ligand>
        <name>3-phosphoshikimate</name>
        <dbReference type="ChEBI" id="CHEBI:145989"/>
    </ligand>
</feature>
<dbReference type="InterPro" id="IPR001986">
    <property type="entry name" value="Enolpyruvate_Tfrase_dom"/>
</dbReference>
<evidence type="ECO:0000256" key="5">
    <source>
        <dbReference type="ARBA" id="ARBA00022679"/>
    </source>
</evidence>
<evidence type="ECO:0000256" key="4">
    <source>
        <dbReference type="ARBA" id="ARBA00022605"/>
    </source>
</evidence>
<dbReference type="InterPro" id="IPR023193">
    <property type="entry name" value="EPSP_synthase_CS"/>
</dbReference>
<proteinExistence type="inferred from homology"/>
<dbReference type="Gene3D" id="3.65.10.10">
    <property type="entry name" value="Enolpyruvate transferase domain"/>
    <property type="match status" value="2"/>
</dbReference>
<evidence type="ECO:0000256" key="7">
    <source>
        <dbReference type="ARBA" id="ARBA00044633"/>
    </source>
</evidence>
<comment type="subcellular location">
    <subcellularLocation>
        <location evidence="8">Cytoplasm</location>
    </subcellularLocation>
</comment>
<evidence type="ECO:0000256" key="8">
    <source>
        <dbReference type="HAMAP-Rule" id="MF_00210"/>
    </source>
</evidence>
<dbReference type="EC" id="2.5.1.19" evidence="8"/>
<dbReference type="UniPathway" id="UPA00053">
    <property type="reaction ID" value="UER00089"/>
</dbReference>
<dbReference type="InterPro" id="IPR006264">
    <property type="entry name" value="EPSP_synthase"/>
</dbReference>
<reference evidence="11 12" key="1">
    <citation type="submission" date="2019-05" db="EMBL/GenBank/DDBJ databases">
        <authorList>
            <person name="Lee S.D."/>
        </authorList>
    </citation>
    <scope>NUCLEOTIDE SEQUENCE [LARGE SCALE GENOMIC DNA]</scope>
    <source>
        <strain evidence="11 12">C5-26</strain>
    </source>
</reference>
<feature type="binding site" evidence="8">
    <location>
        <position position="210"/>
    </location>
    <ligand>
        <name>3-phosphoshikimate</name>
        <dbReference type="ChEBI" id="CHEBI:145989"/>
    </ligand>
</feature>
<feature type="binding site" evidence="8">
    <location>
        <position position="110"/>
    </location>
    <ligand>
        <name>phosphoenolpyruvate</name>
        <dbReference type="ChEBI" id="CHEBI:58702"/>
    </ligand>
</feature>
<dbReference type="FunFam" id="3.65.10.10:FF:000010">
    <property type="entry name" value="3-phosphoshikimate 1-carboxyvinyltransferase"/>
    <property type="match status" value="1"/>
</dbReference>
<keyword evidence="5 8" id="KW-0808">Transferase</keyword>
<comment type="similarity">
    <text evidence="2 8">Belongs to the EPSP synthase family.</text>
</comment>
<dbReference type="PANTHER" id="PTHR21090:SF5">
    <property type="entry name" value="PENTAFUNCTIONAL AROM POLYPEPTIDE"/>
    <property type="match status" value="1"/>
</dbReference>
<evidence type="ECO:0000256" key="9">
    <source>
        <dbReference type="SAM" id="MobiDB-lite"/>
    </source>
</evidence>
<dbReference type="GO" id="GO:0009423">
    <property type="term" value="P:chorismate biosynthetic process"/>
    <property type="evidence" value="ECO:0007669"/>
    <property type="project" value="UniProtKB-UniRule"/>
</dbReference>
<dbReference type="SUPFAM" id="SSF55205">
    <property type="entry name" value="EPT/RTPC-like"/>
    <property type="match status" value="1"/>
</dbReference>
<dbReference type="InterPro" id="IPR013792">
    <property type="entry name" value="RNA3'P_cycl/enolpyr_Trfase_a/b"/>
</dbReference>
<feature type="active site" description="Proton acceptor" evidence="8">
    <location>
        <position position="325"/>
    </location>
</feature>
<dbReference type="AlphaFoldDB" id="A0A563DYG6"/>
<keyword evidence="4 8" id="KW-0028">Amino-acid biosynthesis</keyword>
<dbReference type="CDD" id="cd01556">
    <property type="entry name" value="EPSP_synthase"/>
    <property type="match status" value="1"/>
</dbReference>
<feature type="binding site" evidence="8">
    <location>
        <position position="37"/>
    </location>
    <ligand>
        <name>3-phosphoshikimate</name>
        <dbReference type="ChEBI" id="CHEBI:145989"/>
    </ligand>
</feature>
<dbReference type="HAMAP" id="MF_00210">
    <property type="entry name" value="EPSP_synth"/>
    <property type="match status" value="1"/>
</dbReference>
<feature type="binding site" evidence="8">
    <location>
        <position position="325"/>
    </location>
    <ligand>
        <name>3-phosphoshikimate</name>
        <dbReference type="ChEBI" id="CHEBI:145989"/>
    </ligand>
</feature>
<dbReference type="NCBIfam" id="TIGR01356">
    <property type="entry name" value="aroA"/>
    <property type="match status" value="1"/>
</dbReference>
<evidence type="ECO:0000256" key="3">
    <source>
        <dbReference type="ARBA" id="ARBA00022490"/>
    </source>
</evidence>
<feature type="binding site" evidence="8">
    <location>
        <position position="36"/>
    </location>
    <ligand>
        <name>3-phosphoshikimate</name>
        <dbReference type="ChEBI" id="CHEBI:145989"/>
    </ligand>
</feature>
<dbReference type="GO" id="GO:0005737">
    <property type="term" value="C:cytoplasm"/>
    <property type="evidence" value="ECO:0007669"/>
    <property type="project" value="UniProtKB-SubCell"/>
</dbReference>
<protein>
    <recommendedName>
        <fullName evidence="8">3-phosphoshikimate 1-carboxyvinyltransferase</fullName>
        <ecNumber evidence="8">2.5.1.19</ecNumber>
    </recommendedName>
    <alternativeName>
        <fullName evidence="8">5-enolpyruvylshikimate-3-phosphate synthase</fullName>
        <shortName evidence="8">EPSP synthase</shortName>
        <shortName evidence="8">EPSPS</shortName>
    </alternativeName>
</protein>
<comment type="caution">
    <text evidence="8">Lacks conserved residue(s) required for the propagation of feature annotation.</text>
</comment>
<gene>
    <name evidence="8 11" type="primary">aroA</name>
    <name evidence="11" type="ORF">FGL98_14165</name>
</gene>
<dbReference type="Pfam" id="PF00275">
    <property type="entry name" value="EPSP_synthase"/>
    <property type="match status" value="1"/>
</dbReference>
<comment type="caution">
    <text evidence="11">The sequence shown here is derived from an EMBL/GenBank/DDBJ whole genome shotgun (WGS) entry which is preliminary data.</text>
</comment>
<dbReference type="PANTHER" id="PTHR21090">
    <property type="entry name" value="AROM/DEHYDROQUINATE SYNTHASE"/>
    <property type="match status" value="1"/>
</dbReference>
<keyword evidence="12" id="KW-1185">Reference proteome</keyword>
<feature type="binding site" evidence="8">
    <location>
        <position position="182"/>
    </location>
    <ligand>
        <name>3-phosphoshikimate</name>
        <dbReference type="ChEBI" id="CHEBI:145989"/>
    </ligand>
</feature>
<dbReference type="Proteomes" id="UP000320244">
    <property type="component" value="Unassembled WGS sequence"/>
</dbReference>
<evidence type="ECO:0000256" key="2">
    <source>
        <dbReference type="ARBA" id="ARBA00009948"/>
    </source>
</evidence>
<keyword evidence="3 8" id="KW-0963">Cytoplasm</keyword>
<dbReference type="GO" id="GO:0008652">
    <property type="term" value="P:amino acid biosynthetic process"/>
    <property type="evidence" value="ECO:0007669"/>
    <property type="project" value="UniProtKB-KW"/>
</dbReference>
<feature type="binding site" evidence="8">
    <location>
        <position position="138"/>
    </location>
    <ligand>
        <name>phosphoenolpyruvate</name>
        <dbReference type="ChEBI" id="CHEBI:58702"/>
    </ligand>
</feature>
<dbReference type="EMBL" id="VCQV01000020">
    <property type="protein sequence ID" value="TWP35266.1"/>
    <property type="molecule type" value="Genomic_DNA"/>
</dbReference>
<organism evidence="11 12">
    <name type="scientific">Leekyejoonella antrihumi</name>
    <dbReference type="NCBI Taxonomy" id="1660198"/>
    <lineage>
        <taxon>Bacteria</taxon>
        <taxon>Bacillati</taxon>
        <taxon>Actinomycetota</taxon>
        <taxon>Actinomycetes</taxon>
        <taxon>Micrococcales</taxon>
        <taxon>Dermacoccaceae</taxon>
        <taxon>Leekyejoonella</taxon>
    </lineage>
</organism>
<dbReference type="RefSeq" id="WP_146317540.1">
    <property type="nucleotide sequence ID" value="NZ_VCQV01000020.1"/>
</dbReference>
<dbReference type="InterPro" id="IPR036968">
    <property type="entry name" value="Enolpyruvate_Tfrase_sf"/>
</dbReference>
<feature type="binding site" evidence="8">
    <location>
        <position position="183"/>
    </location>
    <ligand>
        <name>3-phosphoshikimate</name>
        <dbReference type="ChEBI" id="CHEBI:145989"/>
    </ligand>
</feature>
<evidence type="ECO:0000259" key="10">
    <source>
        <dbReference type="Pfam" id="PF00275"/>
    </source>
</evidence>
<dbReference type="PROSITE" id="PS00885">
    <property type="entry name" value="EPSP_SYNTHASE_2"/>
    <property type="match status" value="1"/>
</dbReference>